<dbReference type="PATRIC" id="fig|1069534.5.peg.70"/>
<keyword evidence="5" id="KW-1185">Reference proteome</keyword>
<dbReference type="RefSeq" id="WP_014072680.1">
    <property type="nucleotide sequence ID" value="NC_015975.1"/>
</dbReference>
<dbReference type="AlphaFoldDB" id="G2SPP0"/>
<feature type="domain" description="SpaA-like prealbumin fold" evidence="3">
    <location>
        <begin position="148"/>
        <end position="238"/>
    </location>
</feature>
<feature type="compositionally biased region" description="Low complexity" evidence="1">
    <location>
        <begin position="284"/>
        <end position="296"/>
    </location>
</feature>
<dbReference type="Pfam" id="PF17802">
    <property type="entry name" value="SpaA"/>
    <property type="match status" value="1"/>
</dbReference>
<protein>
    <submittedName>
        <fullName evidence="4">Conserved Hypothetical sortase anchored surface eprotein</fullName>
    </submittedName>
</protein>
<dbReference type="Gene3D" id="2.60.40.10">
    <property type="entry name" value="Immunoglobulins"/>
    <property type="match status" value="1"/>
</dbReference>
<keyword evidence="2" id="KW-1133">Transmembrane helix</keyword>
<sequence>MGLNLPSGTDVTKLRAPTFEIYDISDQFNEADDPKEFTAKFPLVGQSYAKNFIEKHSLKPLSRQTGNKANSSIDFIVPRCDAYLIVQTDENGVIENAGDNGTFTLPFVFLMNDDFKIDDQGRMWFQIKGKTSLVQRSAYFFKYGKNAGGELPLSDAKFVLYRLDGSIKLYCTNNGGFKASASPLSDDEIAKFTSNSAGLVMYDRESLDPGTYYFSEVQAPKGYRITDEARKIEVYIPKKMSDGVKVNGTALEGLYDQKLSDGAVSAAKPRIYNYSIENPPSNSGKTNTPGKPTTPKSVKKKGLWGMLPQTGESKSIMALLGIGIICLVVLVSAKRRNYKEEH</sequence>
<dbReference type="InterPro" id="IPR041033">
    <property type="entry name" value="SpaA_PFL_dom_1"/>
</dbReference>
<keyword evidence="2" id="KW-0812">Transmembrane</keyword>
<proteinExistence type="predicted"/>
<dbReference type="InterPro" id="IPR013783">
    <property type="entry name" value="Ig-like_fold"/>
</dbReference>
<dbReference type="STRING" id="1069534.LRC_00610"/>
<dbReference type="HOGENOM" id="CLU_055411_1_0_9"/>
<reference evidence="4 5" key="1">
    <citation type="journal article" date="2011" name="Microb. Cell Fact.">
        <title>Genome sequences and comparative genomics of two Lactobacillus ruminis strains from the bovine and human intestinal tracts.</title>
        <authorList>
            <person name="Forde B.M."/>
            <person name="Neville B.A."/>
            <person name="O'Donnell M.M."/>
            <person name="Riboulet-Bisson E."/>
            <person name="Claesson M.J."/>
            <person name="Coghlan A."/>
            <person name="Ross R.P."/>
            <person name="O'Toole P.W."/>
        </authorList>
    </citation>
    <scope>NUCLEOTIDE SEQUENCE [LARGE SCALE GENOMIC DNA]</scope>
    <source>
        <strain evidence="5">ATCC 27782 / RF3</strain>
    </source>
</reference>
<keyword evidence="2" id="KW-0472">Membrane</keyword>
<dbReference type="NCBIfam" id="TIGR01167">
    <property type="entry name" value="LPXTG_anchor"/>
    <property type="match status" value="1"/>
</dbReference>
<dbReference type="eggNOG" id="COG4932">
    <property type="taxonomic scope" value="Bacteria"/>
</dbReference>
<evidence type="ECO:0000313" key="4">
    <source>
        <dbReference type="EMBL" id="AEN77394.1"/>
    </source>
</evidence>
<dbReference type="Proteomes" id="UP000001279">
    <property type="component" value="Chromosome"/>
</dbReference>
<organism evidence="4 5">
    <name type="scientific">Ligilactobacillus ruminis (strain ATCC 27782 / RF3)</name>
    <name type="common">Lactobacillus ruminis</name>
    <dbReference type="NCBI Taxonomy" id="1069534"/>
    <lineage>
        <taxon>Bacteria</taxon>
        <taxon>Bacillati</taxon>
        <taxon>Bacillota</taxon>
        <taxon>Bacilli</taxon>
        <taxon>Lactobacillales</taxon>
        <taxon>Lactobacillaceae</taxon>
        <taxon>Ligilactobacillus</taxon>
    </lineage>
</organism>
<evidence type="ECO:0000259" key="3">
    <source>
        <dbReference type="Pfam" id="PF17802"/>
    </source>
</evidence>
<evidence type="ECO:0000256" key="1">
    <source>
        <dbReference type="SAM" id="MobiDB-lite"/>
    </source>
</evidence>
<feature type="region of interest" description="Disordered" evidence="1">
    <location>
        <begin position="275"/>
        <end position="301"/>
    </location>
</feature>
<dbReference type="GeneID" id="29802559"/>
<evidence type="ECO:0000256" key="2">
    <source>
        <dbReference type="SAM" id="Phobius"/>
    </source>
</evidence>
<gene>
    <name evidence="4" type="ordered locus">LRC_00610</name>
</gene>
<name>G2SPP0_LIGR2</name>
<evidence type="ECO:0000313" key="5">
    <source>
        <dbReference type="Proteomes" id="UP000001279"/>
    </source>
</evidence>
<feature type="transmembrane region" description="Helical" evidence="2">
    <location>
        <begin position="316"/>
        <end position="333"/>
    </location>
</feature>
<dbReference type="KEGG" id="lrm:LRC_00610"/>
<accession>G2SPP0</accession>
<dbReference type="EMBL" id="CP003032">
    <property type="protein sequence ID" value="AEN77394.1"/>
    <property type="molecule type" value="Genomic_DNA"/>
</dbReference>